<dbReference type="PROSITE" id="PS51891">
    <property type="entry name" value="CENP_V_GFA"/>
    <property type="match status" value="1"/>
</dbReference>
<keyword evidence="7" id="KW-1185">Reference proteome</keyword>
<dbReference type="SUPFAM" id="SSF51316">
    <property type="entry name" value="Mss4-like"/>
    <property type="match status" value="1"/>
</dbReference>
<evidence type="ECO:0000259" key="5">
    <source>
        <dbReference type="PROSITE" id="PS51891"/>
    </source>
</evidence>
<protein>
    <submittedName>
        <fullName evidence="6">GFA family protein</fullName>
    </submittedName>
</protein>
<name>A0ABX1GGB3_9GAMM</name>
<evidence type="ECO:0000256" key="2">
    <source>
        <dbReference type="ARBA" id="ARBA00022723"/>
    </source>
</evidence>
<proteinExistence type="inferred from homology"/>
<sequence length="137" mass="15048">MHYPVTASCQCGQVSYELRQPPQAVIACHCTECQKLATGPFSVTAVVAASDISFSGTMKEWSRAADSGNRNHALFCPECGNRIYHVNPAAPDTLKLKLKPVNAEDNSLWEPTVHIWVSEKQPWYPLPEGVPTVAQQP</sequence>
<evidence type="ECO:0000256" key="1">
    <source>
        <dbReference type="ARBA" id="ARBA00005495"/>
    </source>
</evidence>
<dbReference type="PANTHER" id="PTHR33337">
    <property type="entry name" value="GFA DOMAIN-CONTAINING PROTEIN"/>
    <property type="match status" value="1"/>
</dbReference>
<organism evidence="6 7">
    <name type="scientific">Spongiibacter thalassae</name>
    <dbReference type="NCBI Taxonomy" id="2721624"/>
    <lineage>
        <taxon>Bacteria</taxon>
        <taxon>Pseudomonadati</taxon>
        <taxon>Pseudomonadota</taxon>
        <taxon>Gammaproteobacteria</taxon>
        <taxon>Cellvibrionales</taxon>
        <taxon>Spongiibacteraceae</taxon>
        <taxon>Spongiibacter</taxon>
    </lineage>
</organism>
<dbReference type="InterPro" id="IPR006913">
    <property type="entry name" value="CENP-V/GFA"/>
</dbReference>
<accession>A0ABX1GGB3</accession>
<comment type="similarity">
    <text evidence="1">Belongs to the Gfa family.</text>
</comment>
<keyword evidence="4" id="KW-0456">Lyase</keyword>
<dbReference type="Pfam" id="PF04828">
    <property type="entry name" value="GFA"/>
    <property type="match status" value="1"/>
</dbReference>
<comment type="caution">
    <text evidence="6">The sequence shown here is derived from an EMBL/GenBank/DDBJ whole genome shotgun (WGS) entry which is preliminary data.</text>
</comment>
<dbReference type="EMBL" id="JAAWWK010000004">
    <property type="protein sequence ID" value="NKI18244.1"/>
    <property type="molecule type" value="Genomic_DNA"/>
</dbReference>
<reference evidence="6 7" key="1">
    <citation type="submission" date="2020-04" db="EMBL/GenBank/DDBJ databases">
        <authorList>
            <person name="Yoon J."/>
        </authorList>
    </citation>
    <scope>NUCLEOTIDE SEQUENCE [LARGE SCALE GENOMIC DNA]</scope>
    <source>
        <strain evidence="6 7">KMU-166</strain>
    </source>
</reference>
<dbReference type="Gene3D" id="3.90.1590.10">
    <property type="entry name" value="glutathione-dependent formaldehyde- activating enzyme (gfa)"/>
    <property type="match status" value="1"/>
</dbReference>
<dbReference type="InterPro" id="IPR011057">
    <property type="entry name" value="Mss4-like_sf"/>
</dbReference>
<keyword evidence="3" id="KW-0862">Zinc</keyword>
<keyword evidence="2" id="KW-0479">Metal-binding</keyword>
<dbReference type="Proteomes" id="UP000765845">
    <property type="component" value="Unassembled WGS sequence"/>
</dbReference>
<evidence type="ECO:0000313" key="6">
    <source>
        <dbReference type="EMBL" id="NKI18244.1"/>
    </source>
</evidence>
<gene>
    <name evidence="6" type="ORF">HCU74_12585</name>
</gene>
<feature type="domain" description="CENP-V/GFA" evidence="5">
    <location>
        <begin position="5"/>
        <end position="110"/>
    </location>
</feature>
<evidence type="ECO:0000256" key="3">
    <source>
        <dbReference type="ARBA" id="ARBA00022833"/>
    </source>
</evidence>
<dbReference type="PANTHER" id="PTHR33337:SF40">
    <property type="entry name" value="CENP-V_GFA DOMAIN-CONTAINING PROTEIN-RELATED"/>
    <property type="match status" value="1"/>
</dbReference>
<dbReference type="RefSeq" id="WP_168450764.1">
    <property type="nucleotide sequence ID" value="NZ_JAAWWK010000004.1"/>
</dbReference>
<evidence type="ECO:0000313" key="7">
    <source>
        <dbReference type="Proteomes" id="UP000765845"/>
    </source>
</evidence>
<evidence type="ECO:0000256" key="4">
    <source>
        <dbReference type="ARBA" id="ARBA00023239"/>
    </source>
</evidence>